<dbReference type="InterPro" id="IPR015500">
    <property type="entry name" value="Peptidase_S8_subtilisin-rel"/>
</dbReference>
<dbReference type="PROSITE" id="PS00136">
    <property type="entry name" value="SUBTILASE_ASP"/>
    <property type="match status" value="1"/>
</dbReference>
<evidence type="ECO:0000256" key="6">
    <source>
        <dbReference type="RuleBase" id="RU003355"/>
    </source>
</evidence>
<dbReference type="PROSITE" id="PS00138">
    <property type="entry name" value="SUBTILASE_SER"/>
    <property type="match status" value="1"/>
</dbReference>
<dbReference type="InterPro" id="IPR023827">
    <property type="entry name" value="Peptidase_S8_Asp-AS"/>
</dbReference>
<evidence type="ECO:0000256" key="2">
    <source>
        <dbReference type="ARBA" id="ARBA00022670"/>
    </source>
</evidence>
<evidence type="ECO:0000256" key="3">
    <source>
        <dbReference type="ARBA" id="ARBA00022801"/>
    </source>
</evidence>
<dbReference type="PANTHER" id="PTHR43806">
    <property type="entry name" value="PEPTIDASE S8"/>
    <property type="match status" value="1"/>
</dbReference>
<keyword evidence="2 5" id="KW-0645">Protease</keyword>
<dbReference type="GO" id="GO:0004252">
    <property type="term" value="F:serine-type endopeptidase activity"/>
    <property type="evidence" value="ECO:0007669"/>
    <property type="project" value="UniProtKB-UniRule"/>
</dbReference>
<evidence type="ECO:0000259" key="8">
    <source>
        <dbReference type="Pfam" id="PF00082"/>
    </source>
</evidence>
<dbReference type="Proteomes" id="UP000198510">
    <property type="component" value="Unassembled WGS sequence"/>
</dbReference>
<keyword evidence="7" id="KW-0732">Signal</keyword>
<evidence type="ECO:0000313" key="9">
    <source>
        <dbReference type="EMBL" id="SDK16050.1"/>
    </source>
</evidence>
<keyword evidence="4 5" id="KW-0720">Serine protease</keyword>
<feature type="signal peptide" evidence="7">
    <location>
        <begin position="1"/>
        <end position="28"/>
    </location>
</feature>
<organism evidence="9 10">
    <name type="scientific">Catalinimonas alkaloidigena</name>
    <dbReference type="NCBI Taxonomy" id="1075417"/>
    <lineage>
        <taxon>Bacteria</taxon>
        <taxon>Pseudomonadati</taxon>
        <taxon>Bacteroidota</taxon>
        <taxon>Cytophagia</taxon>
        <taxon>Cytophagales</taxon>
        <taxon>Catalimonadaceae</taxon>
        <taxon>Catalinimonas</taxon>
    </lineage>
</organism>
<evidence type="ECO:0000313" key="10">
    <source>
        <dbReference type="Proteomes" id="UP000198510"/>
    </source>
</evidence>
<reference evidence="9 10" key="1">
    <citation type="submission" date="2016-10" db="EMBL/GenBank/DDBJ databases">
        <authorList>
            <person name="de Groot N.N."/>
        </authorList>
    </citation>
    <scope>NUCLEOTIDE SEQUENCE [LARGE SCALE GENOMIC DNA]</scope>
    <source>
        <strain evidence="9 10">DSM 25186</strain>
    </source>
</reference>
<evidence type="ECO:0000256" key="5">
    <source>
        <dbReference type="PROSITE-ProRule" id="PRU01240"/>
    </source>
</evidence>
<keyword evidence="3 5" id="KW-0378">Hydrolase</keyword>
<feature type="active site" description="Charge relay system" evidence="5">
    <location>
        <position position="386"/>
    </location>
</feature>
<feature type="chain" id="PRO_5011747294" evidence="7">
    <location>
        <begin position="29"/>
        <end position="523"/>
    </location>
</feature>
<dbReference type="InterPro" id="IPR036852">
    <property type="entry name" value="Peptidase_S8/S53_dom_sf"/>
</dbReference>
<accession>A0A1G8ZPG7</accession>
<dbReference type="InterPro" id="IPR023828">
    <property type="entry name" value="Peptidase_S8_Ser-AS"/>
</dbReference>
<dbReference type="STRING" id="1075417.SAMN05421823_10226"/>
<dbReference type="InterPro" id="IPR000209">
    <property type="entry name" value="Peptidase_S8/S53_dom"/>
</dbReference>
<dbReference type="GO" id="GO:0006508">
    <property type="term" value="P:proteolysis"/>
    <property type="evidence" value="ECO:0007669"/>
    <property type="project" value="UniProtKB-KW"/>
</dbReference>
<dbReference type="InterPro" id="IPR050131">
    <property type="entry name" value="Peptidase_S8_subtilisin-like"/>
</dbReference>
<dbReference type="SUPFAM" id="SSF52743">
    <property type="entry name" value="Subtilisin-like"/>
    <property type="match status" value="1"/>
</dbReference>
<proteinExistence type="inferred from homology"/>
<protein>
    <submittedName>
        <fullName evidence="9">Subtilase family protein</fullName>
    </submittedName>
</protein>
<dbReference type="PANTHER" id="PTHR43806:SF67">
    <property type="entry name" value="EGF-LIKE DOMAIN-CONTAINING PROTEIN"/>
    <property type="match status" value="1"/>
</dbReference>
<evidence type="ECO:0000256" key="7">
    <source>
        <dbReference type="SAM" id="SignalP"/>
    </source>
</evidence>
<dbReference type="AlphaFoldDB" id="A0A1G8ZPG7"/>
<dbReference type="EMBL" id="FNFO01000002">
    <property type="protein sequence ID" value="SDK16050.1"/>
    <property type="molecule type" value="Genomic_DNA"/>
</dbReference>
<evidence type="ECO:0000256" key="4">
    <source>
        <dbReference type="ARBA" id="ARBA00022825"/>
    </source>
</evidence>
<feature type="active site" description="Charge relay system" evidence="5">
    <location>
        <position position="170"/>
    </location>
</feature>
<dbReference type="PROSITE" id="PS51892">
    <property type="entry name" value="SUBTILASE"/>
    <property type="match status" value="1"/>
</dbReference>
<dbReference type="PRINTS" id="PR00723">
    <property type="entry name" value="SUBTILISIN"/>
</dbReference>
<keyword evidence="10" id="KW-1185">Reference proteome</keyword>
<name>A0A1G8ZPG7_9BACT</name>
<dbReference type="Gene3D" id="3.40.50.200">
    <property type="entry name" value="Peptidase S8/S53 domain"/>
    <property type="match status" value="1"/>
</dbReference>
<comment type="similarity">
    <text evidence="1 5 6">Belongs to the peptidase S8 family.</text>
</comment>
<gene>
    <name evidence="9" type="ORF">SAMN05421823_10226</name>
</gene>
<sequence length="523" mass="58876">MYPNMQRRSQLWLFLLLPFWAASLPLTAQPHSDTEKYWIFLTDKDLAATPAISAQTRANRQHQGLPLFQWTDVPLQAAYVQALQHEGVQIVCRSRWLNAVSAYLTDAQQTALRQLPFVKEVRPLRGQLQLAETEPTETTRWASPASQQMASPFFETEKLTGKGVVVGVIDAGFYRAHQSPTLRHLFEAGQILQFRDFVNPTKADFFGTSETAQDAHGTSVLNMITGWDEEKHERYGFAPDAQFYLARTDHGNDEFRGEEDYWMAAMEWMDSLGVRLINTSLGYALGFDNPQENYRPEEMDGQTSTIVKAARIATEEKGILLVVSAGNDGDNRHWRYISTPADAPGVLAVGATWQDVWKKMGYSGIGPAFLPYLKPDVACYSLTGTSFSAPVITGFVACLMQKAPHLTNAQLMELVRRSAHLYPYGNNYVGYGVPQADRALQWLAKTPPSASAREVRVKGDHYHLKLRHAHENEVLLFHKRDATQVVDQTTARVRRHALDIARPDGVARTTIDLQTEVIELVWE</sequence>
<feature type="active site" description="Charge relay system" evidence="5">
    <location>
        <position position="216"/>
    </location>
</feature>
<dbReference type="Pfam" id="PF00082">
    <property type="entry name" value="Peptidase_S8"/>
    <property type="match status" value="1"/>
</dbReference>
<evidence type="ECO:0000256" key="1">
    <source>
        <dbReference type="ARBA" id="ARBA00011073"/>
    </source>
</evidence>
<feature type="domain" description="Peptidase S8/S53" evidence="8">
    <location>
        <begin position="161"/>
        <end position="432"/>
    </location>
</feature>